<gene>
    <name evidence="14" type="ORF">H1164_09360</name>
</gene>
<comment type="catalytic activity">
    <reaction evidence="10">
        <text>ATP + H2O = ADP + phosphate + H(+)</text>
        <dbReference type="Rhea" id="RHEA:13065"/>
        <dbReference type="ChEBI" id="CHEBI:15377"/>
        <dbReference type="ChEBI" id="CHEBI:15378"/>
        <dbReference type="ChEBI" id="CHEBI:30616"/>
        <dbReference type="ChEBI" id="CHEBI:43474"/>
        <dbReference type="ChEBI" id="CHEBI:456216"/>
        <dbReference type="EC" id="5.6.2.4"/>
    </reaction>
</comment>
<evidence type="ECO:0000259" key="12">
    <source>
        <dbReference type="PROSITE" id="PS51198"/>
    </source>
</evidence>
<feature type="domain" description="UvrD-like helicase ATP-binding" evidence="12">
    <location>
        <begin position="12"/>
        <end position="282"/>
    </location>
</feature>
<proteinExistence type="inferred from homology"/>
<name>A0A7W1XAH1_9BACL</name>
<dbReference type="PANTHER" id="PTHR11070:SF2">
    <property type="entry name" value="ATP-DEPENDENT DNA HELICASE SRS2"/>
    <property type="match status" value="1"/>
</dbReference>
<accession>A0A7W1XAH1</accession>
<dbReference type="PANTHER" id="PTHR11070">
    <property type="entry name" value="UVRD / RECB / PCRA DNA HELICASE FAMILY MEMBER"/>
    <property type="match status" value="1"/>
</dbReference>
<keyword evidence="15" id="KW-1185">Reference proteome</keyword>
<evidence type="ECO:0000256" key="7">
    <source>
        <dbReference type="ARBA" id="ARBA00023235"/>
    </source>
</evidence>
<dbReference type="OrthoDB" id="9810135at2"/>
<dbReference type="Gene3D" id="3.40.50.300">
    <property type="entry name" value="P-loop containing nucleotide triphosphate hydrolases"/>
    <property type="match status" value="2"/>
</dbReference>
<dbReference type="GO" id="GO:0005524">
    <property type="term" value="F:ATP binding"/>
    <property type="evidence" value="ECO:0007669"/>
    <property type="project" value="UniProtKB-UniRule"/>
</dbReference>
<comment type="similarity">
    <text evidence="1">Belongs to the helicase family. UvrD subfamily.</text>
</comment>
<evidence type="ECO:0000256" key="11">
    <source>
        <dbReference type="PROSITE-ProRule" id="PRU00560"/>
    </source>
</evidence>
<evidence type="ECO:0000259" key="13">
    <source>
        <dbReference type="PROSITE" id="PS51217"/>
    </source>
</evidence>
<dbReference type="GO" id="GO:0043138">
    <property type="term" value="F:3'-5' DNA helicase activity"/>
    <property type="evidence" value="ECO:0007669"/>
    <property type="project" value="UniProtKB-EC"/>
</dbReference>
<dbReference type="Gene3D" id="1.10.486.10">
    <property type="entry name" value="PCRA, domain 4"/>
    <property type="match status" value="1"/>
</dbReference>
<dbReference type="Pfam" id="PF13361">
    <property type="entry name" value="UvrD_C"/>
    <property type="match status" value="1"/>
</dbReference>
<feature type="domain" description="UvrD-like helicase C-terminal" evidence="13">
    <location>
        <begin position="283"/>
        <end position="542"/>
    </location>
</feature>
<reference evidence="14 15" key="1">
    <citation type="submission" date="2020-07" db="EMBL/GenBank/DDBJ databases">
        <authorList>
            <person name="Feng H."/>
        </authorList>
    </citation>
    <scope>NUCLEOTIDE SEQUENCE [LARGE SCALE GENOMIC DNA]</scope>
    <source>
        <strain evidence="15">s-11</strain>
    </source>
</reference>
<dbReference type="Gene3D" id="1.10.10.160">
    <property type="match status" value="1"/>
</dbReference>
<dbReference type="Pfam" id="PF00580">
    <property type="entry name" value="UvrD-helicase"/>
    <property type="match status" value="1"/>
</dbReference>
<dbReference type="Proteomes" id="UP000530514">
    <property type="component" value="Unassembled WGS sequence"/>
</dbReference>
<dbReference type="SUPFAM" id="SSF52540">
    <property type="entry name" value="P-loop containing nucleoside triphosphate hydrolases"/>
    <property type="match status" value="1"/>
</dbReference>
<keyword evidence="2 11" id="KW-0547">Nucleotide-binding</keyword>
<dbReference type="PROSITE" id="PS51217">
    <property type="entry name" value="UVRD_HELICASE_CTER"/>
    <property type="match status" value="1"/>
</dbReference>
<evidence type="ECO:0000256" key="9">
    <source>
        <dbReference type="ARBA" id="ARBA00034808"/>
    </source>
</evidence>
<dbReference type="RefSeq" id="WP_152568575.1">
    <property type="nucleotide sequence ID" value="NZ_JACEIP010000012.1"/>
</dbReference>
<evidence type="ECO:0000256" key="3">
    <source>
        <dbReference type="ARBA" id="ARBA00022801"/>
    </source>
</evidence>
<evidence type="ECO:0000313" key="15">
    <source>
        <dbReference type="Proteomes" id="UP000530514"/>
    </source>
</evidence>
<dbReference type="GO" id="GO:0016787">
    <property type="term" value="F:hydrolase activity"/>
    <property type="evidence" value="ECO:0007669"/>
    <property type="project" value="UniProtKB-UniRule"/>
</dbReference>
<dbReference type="InterPro" id="IPR013986">
    <property type="entry name" value="DExx_box_DNA_helicase_dom_sf"/>
</dbReference>
<feature type="binding site" evidence="11">
    <location>
        <begin position="33"/>
        <end position="40"/>
    </location>
    <ligand>
        <name>ATP</name>
        <dbReference type="ChEBI" id="CHEBI:30616"/>
    </ligand>
</feature>
<dbReference type="InterPro" id="IPR027417">
    <property type="entry name" value="P-loop_NTPase"/>
</dbReference>
<keyword evidence="4 11" id="KW-0347">Helicase</keyword>
<evidence type="ECO:0000256" key="6">
    <source>
        <dbReference type="ARBA" id="ARBA00023125"/>
    </source>
</evidence>
<dbReference type="GO" id="GO:0000725">
    <property type="term" value="P:recombinational repair"/>
    <property type="evidence" value="ECO:0007669"/>
    <property type="project" value="TreeGrafter"/>
</dbReference>
<dbReference type="GO" id="GO:0003677">
    <property type="term" value="F:DNA binding"/>
    <property type="evidence" value="ECO:0007669"/>
    <property type="project" value="UniProtKB-KW"/>
</dbReference>
<evidence type="ECO:0000256" key="10">
    <source>
        <dbReference type="ARBA" id="ARBA00048988"/>
    </source>
</evidence>
<dbReference type="PROSITE" id="PS51198">
    <property type="entry name" value="UVRD_HELICASE_ATP_BIND"/>
    <property type="match status" value="1"/>
</dbReference>
<keyword evidence="3 11" id="KW-0378">Hydrolase</keyword>
<evidence type="ECO:0000256" key="8">
    <source>
        <dbReference type="ARBA" id="ARBA00034617"/>
    </source>
</evidence>
<organism evidence="14 15">
    <name type="scientific">Thermoactinomyces daqus</name>
    <dbReference type="NCBI Taxonomy" id="1329516"/>
    <lineage>
        <taxon>Bacteria</taxon>
        <taxon>Bacillati</taxon>
        <taxon>Bacillota</taxon>
        <taxon>Bacilli</taxon>
        <taxon>Bacillales</taxon>
        <taxon>Thermoactinomycetaceae</taxon>
        <taxon>Thermoactinomyces</taxon>
    </lineage>
</organism>
<sequence>MMNATVKEMILSGLNEEQCRAVTAPEGPVAVFAGPGSGKTTVLTRRILYLLEQGNSANQLMVVTFTRAATREMKARLEQIAPGQSKEMYIGTFHSLFFRMLRESGEFPPPLLGAKEQAGWIREILGQKEQPADEETIGTYLNQIGLCKGNAILPGQLKVQKQKNVLFRDVFSAYEERKQAEGVWDYDDILLAVYSRLKRPGFRDYWQNRFRHLLVDEFQDINRVQYDVLIQLAAGHRCLFAVGDDDQAIYGFRGSDPRFMLKISEDFPEARRIILTVNYRSTEEIIGLSERLIRKNRLRQPKTRIGTGKTGTRINWWEPEDENDEARRILLCLRDGKESAILFRTLTQARAIIDELVRRNIPFFVNDGSYSFYRRFQVQDMFAYLKLASDPNDLDALARIINKPKRYLFGEEWLDALWNLARKRNLSLLEALPHLPGLEPYQIRYFKEMREHVFSLKNMSAAAAIRAIRETIGYDRYLKAFAQETGSDLTSLMEPADELLLAAEPFSDGQALMEHAKKVEARLKIPDEQAKVKLMTFHRSKGLEFDRVFLIGLHAMVLPHYRSLQVPEQRKNAAWEEERRLFYVGITRARKELYLSASKTRQGKRSGISPFLKEMGFAGGEESDRDPVLQPKRLPEAAAWRQRSREQPQLRFSHEEVAQGMRVNHIKFGEGVVTEVARLEGVAPGRKIMVRFADGLQSLHYELSRQLGLIELHAKKP</sequence>
<dbReference type="InterPro" id="IPR014016">
    <property type="entry name" value="UvrD-like_ATP-bd"/>
</dbReference>
<evidence type="ECO:0000256" key="1">
    <source>
        <dbReference type="ARBA" id="ARBA00009922"/>
    </source>
</evidence>
<keyword evidence="6" id="KW-0238">DNA-binding</keyword>
<dbReference type="AlphaFoldDB" id="A0A7W1XAH1"/>
<evidence type="ECO:0000256" key="4">
    <source>
        <dbReference type="ARBA" id="ARBA00022806"/>
    </source>
</evidence>
<evidence type="ECO:0000313" key="14">
    <source>
        <dbReference type="EMBL" id="MBA4543108.1"/>
    </source>
</evidence>
<dbReference type="CDD" id="cd17932">
    <property type="entry name" value="DEXQc_UvrD"/>
    <property type="match status" value="1"/>
</dbReference>
<keyword evidence="7" id="KW-0413">Isomerase</keyword>
<dbReference type="EC" id="5.6.2.4" evidence="9"/>
<comment type="caution">
    <text evidence="14">The sequence shown here is derived from an EMBL/GenBank/DDBJ whole genome shotgun (WGS) entry which is preliminary data.</text>
</comment>
<keyword evidence="5 11" id="KW-0067">ATP-binding</keyword>
<evidence type="ECO:0000256" key="5">
    <source>
        <dbReference type="ARBA" id="ARBA00022840"/>
    </source>
</evidence>
<dbReference type="InterPro" id="IPR000212">
    <property type="entry name" value="DNA_helicase_UvrD/REP"/>
</dbReference>
<protein>
    <recommendedName>
        <fullName evidence="9">DNA 3'-5' helicase</fullName>
        <ecNumber evidence="9">5.6.2.4</ecNumber>
    </recommendedName>
</protein>
<evidence type="ECO:0000256" key="2">
    <source>
        <dbReference type="ARBA" id="ARBA00022741"/>
    </source>
</evidence>
<comment type="catalytic activity">
    <reaction evidence="8">
        <text>Couples ATP hydrolysis with the unwinding of duplex DNA by translocating in the 3'-5' direction.</text>
        <dbReference type="EC" id="5.6.2.4"/>
    </reaction>
</comment>
<dbReference type="EMBL" id="JACEIP010000012">
    <property type="protein sequence ID" value="MBA4543108.1"/>
    <property type="molecule type" value="Genomic_DNA"/>
</dbReference>
<dbReference type="InterPro" id="IPR014017">
    <property type="entry name" value="DNA_helicase_UvrD-like_C"/>
</dbReference>